<keyword evidence="3" id="KW-1185">Reference proteome</keyword>
<protein>
    <submittedName>
        <fullName evidence="2">Uncharacterized protein</fullName>
    </submittedName>
</protein>
<organism evidence="2 3">
    <name type="scientific">Gordonia humi</name>
    <dbReference type="NCBI Taxonomy" id="686429"/>
    <lineage>
        <taxon>Bacteria</taxon>
        <taxon>Bacillati</taxon>
        <taxon>Actinomycetota</taxon>
        <taxon>Actinomycetes</taxon>
        <taxon>Mycobacteriales</taxon>
        <taxon>Gordoniaceae</taxon>
        <taxon>Gordonia</taxon>
    </lineage>
</organism>
<evidence type="ECO:0000313" key="2">
    <source>
        <dbReference type="EMBL" id="MBB4138106.1"/>
    </source>
</evidence>
<evidence type="ECO:0000313" key="3">
    <source>
        <dbReference type="Proteomes" id="UP000551501"/>
    </source>
</evidence>
<feature type="region of interest" description="Disordered" evidence="1">
    <location>
        <begin position="97"/>
        <end position="134"/>
    </location>
</feature>
<gene>
    <name evidence="2" type="ORF">BKA16_004731</name>
</gene>
<sequence length="183" mass="20459">MVELYVDEGGRLLTRRHPTEPRALMVCIRHDDTPVWINVDYLAHRNCDDCIDRWHARGLEYQKVAAAAPDATLFARTTLSTTDGHGDNVYLHARELPDLPGTSTETIQGTPAHDPRTREDSVSTPAAQLQDEDDAARLRDEGRSWSLVAQTLGVTEDTARLLAAASDRRVADLHQRQHALFDL</sequence>
<name>A0A840F896_9ACTN</name>
<dbReference type="Proteomes" id="UP000551501">
    <property type="component" value="Unassembled WGS sequence"/>
</dbReference>
<evidence type="ECO:0000256" key="1">
    <source>
        <dbReference type="SAM" id="MobiDB-lite"/>
    </source>
</evidence>
<comment type="caution">
    <text evidence="2">The sequence shown here is derived from an EMBL/GenBank/DDBJ whole genome shotgun (WGS) entry which is preliminary data.</text>
</comment>
<reference evidence="2 3" key="1">
    <citation type="submission" date="2020-08" db="EMBL/GenBank/DDBJ databases">
        <title>Sequencing the genomes of 1000 actinobacteria strains.</title>
        <authorList>
            <person name="Klenk H.-P."/>
        </authorList>
    </citation>
    <scope>NUCLEOTIDE SEQUENCE [LARGE SCALE GENOMIC DNA]</scope>
    <source>
        <strain evidence="2 3">DSM 45298</strain>
    </source>
</reference>
<proteinExistence type="predicted"/>
<accession>A0A840F896</accession>
<dbReference type="RefSeq" id="WP_183373355.1">
    <property type="nucleotide sequence ID" value="NZ_JACIFP010000003.1"/>
</dbReference>
<dbReference type="EMBL" id="JACIFP010000003">
    <property type="protein sequence ID" value="MBB4138106.1"/>
    <property type="molecule type" value="Genomic_DNA"/>
</dbReference>
<dbReference type="AlphaFoldDB" id="A0A840F896"/>